<dbReference type="InterPro" id="IPR036259">
    <property type="entry name" value="MFS_trans_sf"/>
</dbReference>
<evidence type="ECO:0000259" key="11">
    <source>
        <dbReference type="PROSITE" id="PS50850"/>
    </source>
</evidence>
<evidence type="ECO:0000256" key="8">
    <source>
        <dbReference type="ARBA" id="ARBA00023180"/>
    </source>
</evidence>
<dbReference type="GO" id="GO:0022857">
    <property type="term" value="F:transmembrane transporter activity"/>
    <property type="evidence" value="ECO:0007669"/>
    <property type="project" value="InterPro"/>
</dbReference>
<sequence length="498" mass="54922">MESIASEIEALRNTGYHGENTETGRLNNRDEDRREIGKDKEKGTVLLFVSIVAVNLLAFTTGCHMVWTSPTIPHLKSNDTLINPLGDSPATVSDISLIAGIYFFGSVAGCLVPAKVLDNYGRKSILALMAALMSVASIVLAFAGSVWLYCICRLILGMGKGTTLMLVPIYTGEVAHKGNRGRFAFFMPTLLAMGLVYSYITGPHFSTRVYTLLCTVPILLALVLILLVVPETPYFLVAQNRPRHEVAEVLGKLRSSDDLVEELKQIEGAVVGKYTSGKSSYRSLFRDRASRKAFMISTAAITFHLLSGVSIIHSFLGPILDKVTAAFLSGNTSAIAISLVKLFSTATGSMAVERCGRKPLFIWSAIFVAMSHYTLGLYFQLQELEYDFVFLLAPLPFICFVLFALVYSFGMGPVPFAYLSEFFPQHTKNVGVPICTAIGALLNAFITLVFPYFMEYLGMQWVFWLFAVSCTCCAIFTKYVIPETKGKTLEEIQRMLEE</sequence>
<dbReference type="SUPFAM" id="SSF103473">
    <property type="entry name" value="MFS general substrate transporter"/>
    <property type="match status" value="1"/>
</dbReference>
<feature type="transmembrane region" description="Helical" evidence="10">
    <location>
        <begin position="183"/>
        <end position="202"/>
    </location>
</feature>
<dbReference type="InterPro" id="IPR003663">
    <property type="entry name" value="Sugar/inositol_transpt"/>
</dbReference>
<keyword evidence="5 10" id="KW-0812">Transmembrane</keyword>
<evidence type="ECO:0000313" key="12">
    <source>
        <dbReference type="EMBL" id="VEN62463.1"/>
    </source>
</evidence>
<keyword evidence="7 10" id="KW-0472">Membrane</keyword>
<dbReference type="InterPro" id="IPR050549">
    <property type="entry name" value="MFS_Trehalose_Transporter"/>
</dbReference>
<name>A0A653DQF5_CALMS</name>
<feature type="transmembrane region" description="Helical" evidence="10">
    <location>
        <begin position="430"/>
        <end position="453"/>
    </location>
</feature>
<dbReference type="PANTHER" id="PTHR48021:SF47">
    <property type="entry name" value="GH17672P"/>
    <property type="match status" value="1"/>
</dbReference>
<dbReference type="PROSITE" id="PS00217">
    <property type="entry name" value="SUGAR_TRANSPORT_2"/>
    <property type="match status" value="1"/>
</dbReference>
<dbReference type="Proteomes" id="UP000410492">
    <property type="component" value="Unassembled WGS sequence"/>
</dbReference>
<dbReference type="AlphaFoldDB" id="A0A653DQF5"/>
<dbReference type="Pfam" id="PF00083">
    <property type="entry name" value="Sugar_tr"/>
    <property type="match status" value="1"/>
</dbReference>
<feature type="transmembrane region" description="Helical" evidence="10">
    <location>
        <begin position="95"/>
        <end position="114"/>
    </location>
</feature>
<keyword evidence="3" id="KW-1003">Cell membrane</keyword>
<keyword evidence="13" id="KW-1185">Reference proteome</keyword>
<protein>
    <recommendedName>
        <fullName evidence="11">Major facilitator superfamily (MFS) profile domain-containing protein</fullName>
    </recommendedName>
</protein>
<dbReference type="PROSITE" id="PS50850">
    <property type="entry name" value="MFS"/>
    <property type="match status" value="1"/>
</dbReference>
<feature type="transmembrane region" description="Helical" evidence="10">
    <location>
        <begin position="388"/>
        <end position="409"/>
    </location>
</feature>
<dbReference type="PANTHER" id="PTHR48021">
    <property type="match status" value="1"/>
</dbReference>
<feature type="domain" description="Major facilitator superfamily (MFS) profile" evidence="11">
    <location>
        <begin position="46"/>
        <end position="485"/>
    </location>
</feature>
<feature type="compositionally biased region" description="Basic and acidic residues" evidence="9">
    <location>
        <begin position="19"/>
        <end position="35"/>
    </location>
</feature>
<organism evidence="12 13">
    <name type="scientific">Callosobruchus maculatus</name>
    <name type="common">Southern cowpea weevil</name>
    <name type="synonym">Pulse bruchid</name>
    <dbReference type="NCBI Taxonomy" id="64391"/>
    <lineage>
        <taxon>Eukaryota</taxon>
        <taxon>Metazoa</taxon>
        <taxon>Ecdysozoa</taxon>
        <taxon>Arthropoda</taxon>
        <taxon>Hexapoda</taxon>
        <taxon>Insecta</taxon>
        <taxon>Pterygota</taxon>
        <taxon>Neoptera</taxon>
        <taxon>Endopterygota</taxon>
        <taxon>Coleoptera</taxon>
        <taxon>Polyphaga</taxon>
        <taxon>Cucujiformia</taxon>
        <taxon>Chrysomeloidea</taxon>
        <taxon>Chrysomelidae</taxon>
        <taxon>Bruchinae</taxon>
        <taxon>Bruchini</taxon>
        <taxon>Callosobruchus</taxon>
    </lineage>
</organism>
<feature type="transmembrane region" description="Helical" evidence="10">
    <location>
        <begin position="43"/>
        <end position="67"/>
    </location>
</feature>
<evidence type="ECO:0000256" key="1">
    <source>
        <dbReference type="ARBA" id="ARBA00004651"/>
    </source>
</evidence>
<evidence type="ECO:0000256" key="6">
    <source>
        <dbReference type="ARBA" id="ARBA00022989"/>
    </source>
</evidence>
<dbReference type="Gene3D" id="1.20.1250.20">
    <property type="entry name" value="MFS general substrate transporter like domains"/>
    <property type="match status" value="1"/>
</dbReference>
<dbReference type="FunFam" id="1.20.1250.20:FF:000218">
    <property type="entry name" value="facilitated trehalose transporter Tret1"/>
    <property type="match status" value="1"/>
</dbReference>
<feature type="transmembrane region" description="Helical" evidence="10">
    <location>
        <begin position="293"/>
        <end position="316"/>
    </location>
</feature>
<dbReference type="OrthoDB" id="4540492at2759"/>
<feature type="transmembrane region" description="Helical" evidence="10">
    <location>
        <begin position="322"/>
        <end position="340"/>
    </location>
</feature>
<evidence type="ECO:0000256" key="9">
    <source>
        <dbReference type="SAM" id="MobiDB-lite"/>
    </source>
</evidence>
<dbReference type="EMBL" id="CAACVG010013876">
    <property type="protein sequence ID" value="VEN62463.1"/>
    <property type="molecule type" value="Genomic_DNA"/>
</dbReference>
<reference evidence="12 13" key="1">
    <citation type="submission" date="2019-01" db="EMBL/GenBank/DDBJ databases">
        <authorList>
            <person name="Sayadi A."/>
        </authorList>
    </citation>
    <scope>NUCLEOTIDE SEQUENCE [LARGE SCALE GENOMIC DNA]</scope>
</reference>
<evidence type="ECO:0000313" key="13">
    <source>
        <dbReference type="Proteomes" id="UP000410492"/>
    </source>
</evidence>
<dbReference type="InterPro" id="IPR005828">
    <property type="entry name" value="MFS_sugar_transport-like"/>
</dbReference>
<comment type="subcellular location">
    <subcellularLocation>
        <location evidence="1">Cell membrane</location>
        <topology evidence="1">Multi-pass membrane protein</topology>
    </subcellularLocation>
</comment>
<dbReference type="GO" id="GO:0005886">
    <property type="term" value="C:plasma membrane"/>
    <property type="evidence" value="ECO:0007669"/>
    <property type="project" value="UniProtKB-SubCell"/>
</dbReference>
<keyword evidence="2" id="KW-0813">Transport</keyword>
<feature type="transmembrane region" description="Helical" evidence="10">
    <location>
        <begin position="459"/>
        <end position="481"/>
    </location>
</feature>
<evidence type="ECO:0000256" key="7">
    <source>
        <dbReference type="ARBA" id="ARBA00023136"/>
    </source>
</evidence>
<keyword evidence="8" id="KW-0325">Glycoprotein</keyword>
<feature type="transmembrane region" description="Helical" evidence="10">
    <location>
        <begin position="126"/>
        <end position="148"/>
    </location>
</feature>
<keyword evidence="6 10" id="KW-1133">Transmembrane helix</keyword>
<evidence type="ECO:0000256" key="2">
    <source>
        <dbReference type="ARBA" id="ARBA00022448"/>
    </source>
</evidence>
<keyword evidence="4" id="KW-0762">Sugar transport</keyword>
<evidence type="ECO:0000256" key="5">
    <source>
        <dbReference type="ARBA" id="ARBA00022692"/>
    </source>
</evidence>
<feature type="transmembrane region" description="Helical" evidence="10">
    <location>
        <begin position="360"/>
        <end position="382"/>
    </location>
</feature>
<evidence type="ECO:0000256" key="4">
    <source>
        <dbReference type="ARBA" id="ARBA00022597"/>
    </source>
</evidence>
<gene>
    <name evidence="12" type="ORF">CALMAC_LOCUS19566</name>
</gene>
<feature type="region of interest" description="Disordered" evidence="9">
    <location>
        <begin position="16"/>
        <end position="35"/>
    </location>
</feature>
<evidence type="ECO:0000256" key="10">
    <source>
        <dbReference type="SAM" id="Phobius"/>
    </source>
</evidence>
<feature type="transmembrane region" description="Helical" evidence="10">
    <location>
        <begin position="208"/>
        <end position="229"/>
    </location>
</feature>
<proteinExistence type="predicted"/>
<evidence type="ECO:0000256" key="3">
    <source>
        <dbReference type="ARBA" id="ARBA00022475"/>
    </source>
</evidence>
<feature type="transmembrane region" description="Helical" evidence="10">
    <location>
        <begin position="154"/>
        <end position="171"/>
    </location>
</feature>
<dbReference type="PRINTS" id="PR00171">
    <property type="entry name" value="SUGRTRNSPORT"/>
</dbReference>
<dbReference type="InterPro" id="IPR005829">
    <property type="entry name" value="Sugar_transporter_CS"/>
</dbReference>
<accession>A0A653DQF5</accession>
<dbReference type="InterPro" id="IPR020846">
    <property type="entry name" value="MFS_dom"/>
</dbReference>